<dbReference type="PANTHER" id="PTHR30146:SF109">
    <property type="entry name" value="HTH-TYPE TRANSCRIPTIONAL REGULATOR GALS"/>
    <property type="match status" value="1"/>
</dbReference>
<dbReference type="AlphaFoldDB" id="A0A0R1NX22"/>
<dbReference type="EMBL" id="AZEB01000003">
    <property type="protein sequence ID" value="KRL22900.1"/>
    <property type="molecule type" value="Genomic_DNA"/>
</dbReference>
<dbReference type="PRINTS" id="PR00036">
    <property type="entry name" value="HTHLACI"/>
</dbReference>
<dbReference type="Proteomes" id="UP000051439">
    <property type="component" value="Unassembled WGS sequence"/>
</dbReference>
<evidence type="ECO:0000313" key="5">
    <source>
        <dbReference type="EMBL" id="KRL22900.1"/>
    </source>
</evidence>
<dbReference type="GO" id="GO:0000976">
    <property type="term" value="F:transcription cis-regulatory region binding"/>
    <property type="evidence" value="ECO:0007669"/>
    <property type="project" value="TreeGrafter"/>
</dbReference>
<dbReference type="Gene3D" id="1.10.260.40">
    <property type="entry name" value="lambda repressor-like DNA-binding domains"/>
    <property type="match status" value="1"/>
</dbReference>
<evidence type="ECO:0000259" key="4">
    <source>
        <dbReference type="PROSITE" id="PS50932"/>
    </source>
</evidence>
<dbReference type="InterPro" id="IPR000843">
    <property type="entry name" value="HTH_LacI"/>
</dbReference>
<keyword evidence="6" id="KW-1185">Reference proteome</keyword>
<feature type="domain" description="HTH lacI-type" evidence="4">
    <location>
        <begin position="3"/>
        <end position="58"/>
    </location>
</feature>
<evidence type="ECO:0000313" key="6">
    <source>
        <dbReference type="Proteomes" id="UP000051439"/>
    </source>
</evidence>
<evidence type="ECO:0000256" key="2">
    <source>
        <dbReference type="ARBA" id="ARBA00023125"/>
    </source>
</evidence>
<organism evidence="5 6">
    <name type="scientific">Lentilactobacillus kisonensis DSM 19906 = JCM 15041</name>
    <dbReference type="NCBI Taxonomy" id="1423766"/>
    <lineage>
        <taxon>Bacteria</taxon>
        <taxon>Bacillati</taxon>
        <taxon>Bacillota</taxon>
        <taxon>Bacilli</taxon>
        <taxon>Lactobacillales</taxon>
        <taxon>Lactobacillaceae</taxon>
        <taxon>Lentilactobacillus</taxon>
    </lineage>
</organism>
<dbReference type="SMART" id="SM00354">
    <property type="entry name" value="HTH_LACI"/>
    <property type="match status" value="1"/>
</dbReference>
<keyword evidence="1" id="KW-0805">Transcription regulation</keyword>
<sequence>MKPTIKDIAAQAGVSIATVSRVLSNKRGTYSEKTKEKILKVAKELGYHKNTTAVDLVKKKADEIAVIINATPTNFSNMILSGIQQRATELGQRVIILYAGDRNTDMQHQAITTVMARSVSGILLLAVEPDATDLELLKETRTPFCFVSLYFGDDQILSISSDNKALAYQATEYLINNGHTKIGLAGIDDYHTGSQRVLGYQTAMRDHGLVAKNDWVKRGDYSYEAGRQLLQAFLPLEVTAIIAASDMVAVGLLNAAQQSQIAVPDKLSIIGIDGTFICEVTTPPITSVTQNFYEIGVRSVDKVMGKATETFVPTRIVVRGSVKLNR</sequence>
<dbReference type="SUPFAM" id="SSF53822">
    <property type="entry name" value="Periplasmic binding protein-like I"/>
    <property type="match status" value="1"/>
</dbReference>
<dbReference type="Pfam" id="PF00356">
    <property type="entry name" value="LacI"/>
    <property type="match status" value="1"/>
</dbReference>
<dbReference type="SUPFAM" id="SSF47413">
    <property type="entry name" value="lambda repressor-like DNA-binding domains"/>
    <property type="match status" value="1"/>
</dbReference>
<comment type="caution">
    <text evidence="5">The sequence shown here is derived from an EMBL/GenBank/DDBJ whole genome shotgun (WGS) entry which is preliminary data.</text>
</comment>
<dbReference type="CDD" id="cd06267">
    <property type="entry name" value="PBP1_LacI_sugar_binding-like"/>
    <property type="match status" value="1"/>
</dbReference>
<keyword evidence="3" id="KW-0804">Transcription</keyword>
<name>A0A0R1NX22_9LACO</name>
<accession>A0A0R1NX22</accession>
<proteinExistence type="predicted"/>
<dbReference type="Pfam" id="PF13377">
    <property type="entry name" value="Peripla_BP_3"/>
    <property type="match status" value="1"/>
</dbReference>
<evidence type="ECO:0000256" key="3">
    <source>
        <dbReference type="ARBA" id="ARBA00023163"/>
    </source>
</evidence>
<dbReference type="PATRIC" id="fig|1423766.4.peg.1710"/>
<dbReference type="InterPro" id="IPR028082">
    <property type="entry name" value="Peripla_BP_I"/>
</dbReference>
<dbReference type="InterPro" id="IPR010982">
    <property type="entry name" value="Lambda_DNA-bd_dom_sf"/>
</dbReference>
<dbReference type="CDD" id="cd01392">
    <property type="entry name" value="HTH_LacI"/>
    <property type="match status" value="1"/>
</dbReference>
<dbReference type="GO" id="GO:0003700">
    <property type="term" value="F:DNA-binding transcription factor activity"/>
    <property type="evidence" value="ECO:0007669"/>
    <property type="project" value="TreeGrafter"/>
</dbReference>
<dbReference type="RefSeq" id="WP_008856643.1">
    <property type="nucleotide sequence ID" value="NZ_AZEB01000003.1"/>
</dbReference>
<dbReference type="Gene3D" id="3.40.50.2300">
    <property type="match status" value="2"/>
</dbReference>
<gene>
    <name evidence="5" type="ORF">FC98_GL001652</name>
</gene>
<dbReference type="InterPro" id="IPR046335">
    <property type="entry name" value="LacI/GalR-like_sensor"/>
</dbReference>
<dbReference type="PROSITE" id="PS00356">
    <property type="entry name" value="HTH_LACI_1"/>
    <property type="match status" value="1"/>
</dbReference>
<protein>
    <submittedName>
        <fullName evidence="5">Transcriptional regulator, LacI family</fullName>
    </submittedName>
</protein>
<reference evidence="5 6" key="1">
    <citation type="journal article" date="2015" name="Genome Announc.">
        <title>Expanding the biotechnology potential of lactobacilli through comparative genomics of 213 strains and associated genera.</title>
        <authorList>
            <person name="Sun Z."/>
            <person name="Harris H.M."/>
            <person name="McCann A."/>
            <person name="Guo C."/>
            <person name="Argimon S."/>
            <person name="Zhang W."/>
            <person name="Yang X."/>
            <person name="Jeffery I.B."/>
            <person name="Cooney J.C."/>
            <person name="Kagawa T.F."/>
            <person name="Liu W."/>
            <person name="Song Y."/>
            <person name="Salvetti E."/>
            <person name="Wrobel A."/>
            <person name="Rasinkangas P."/>
            <person name="Parkhill J."/>
            <person name="Rea M.C."/>
            <person name="O'Sullivan O."/>
            <person name="Ritari J."/>
            <person name="Douillard F.P."/>
            <person name="Paul Ross R."/>
            <person name="Yang R."/>
            <person name="Briner A.E."/>
            <person name="Felis G.E."/>
            <person name="de Vos W.M."/>
            <person name="Barrangou R."/>
            <person name="Klaenhammer T.R."/>
            <person name="Caufield P.W."/>
            <person name="Cui Y."/>
            <person name="Zhang H."/>
            <person name="O'Toole P.W."/>
        </authorList>
    </citation>
    <scope>NUCLEOTIDE SEQUENCE [LARGE SCALE GENOMIC DNA]</scope>
    <source>
        <strain evidence="5 6">DSM 19906</strain>
    </source>
</reference>
<keyword evidence="2" id="KW-0238">DNA-binding</keyword>
<dbReference type="PANTHER" id="PTHR30146">
    <property type="entry name" value="LACI-RELATED TRANSCRIPTIONAL REPRESSOR"/>
    <property type="match status" value="1"/>
</dbReference>
<dbReference type="PROSITE" id="PS50932">
    <property type="entry name" value="HTH_LACI_2"/>
    <property type="match status" value="1"/>
</dbReference>
<evidence type="ECO:0000256" key="1">
    <source>
        <dbReference type="ARBA" id="ARBA00023015"/>
    </source>
</evidence>